<dbReference type="PANTHER" id="PTHR47268">
    <property type="entry name" value="ACYLPHOSPHATASE"/>
    <property type="match status" value="1"/>
</dbReference>
<dbReference type="InterPro" id="IPR020456">
    <property type="entry name" value="Acylphosphatase"/>
</dbReference>
<dbReference type="GO" id="GO:0003998">
    <property type="term" value="F:acylphosphatase activity"/>
    <property type="evidence" value="ECO:0007669"/>
    <property type="project" value="UniProtKB-EC"/>
</dbReference>
<evidence type="ECO:0000256" key="5">
    <source>
        <dbReference type="RuleBase" id="RU000553"/>
    </source>
</evidence>
<dbReference type="RefSeq" id="WP_136935273.1">
    <property type="nucleotide sequence ID" value="NZ_SSMQ01000083.1"/>
</dbReference>
<comment type="caution">
    <text evidence="8">The sequence shown here is derived from an EMBL/GenBank/DDBJ whole genome shotgun (WGS) entry which is preliminary data.</text>
</comment>
<protein>
    <recommendedName>
        <fullName evidence="2 4">Acylphosphatase</fullName>
        <ecNumber evidence="2 4">3.6.1.7</ecNumber>
    </recommendedName>
</protein>
<dbReference type="AlphaFoldDB" id="A0A4U1IS06"/>
<dbReference type="PANTHER" id="PTHR47268:SF4">
    <property type="entry name" value="ACYLPHOSPHATASE"/>
    <property type="match status" value="1"/>
</dbReference>
<feature type="active site" evidence="4">
    <location>
        <position position="20"/>
    </location>
</feature>
<feature type="domain" description="Acylphosphatase-like" evidence="7">
    <location>
        <begin position="5"/>
        <end position="92"/>
    </location>
</feature>
<keyword evidence="9" id="KW-1185">Reference proteome</keyword>
<dbReference type="InterPro" id="IPR036046">
    <property type="entry name" value="Acylphosphatase-like_dom_sf"/>
</dbReference>
<dbReference type="Pfam" id="PF00708">
    <property type="entry name" value="Acylphosphatase"/>
    <property type="match status" value="1"/>
</dbReference>
<evidence type="ECO:0000256" key="3">
    <source>
        <dbReference type="ARBA" id="ARBA00047645"/>
    </source>
</evidence>
<proteinExistence type="inferred from homology"/>
<organism evidence="8 9">
    <name type="scientific">Polyangium fumosum</name>
    <dbReference type="NCBI Taxonomy" id="889272"/>
    <lineage>
        <taxon>Bacteria</taxon>
        <taxon>Pseudomonadati</taxon>
        <taxon>Myxococcota</taxon>
        <taxon>Polyangia</taxon>
        <taxon>Polyangiales</taxon>
        <taxon>Polyangiaceae</taxon>
        <taxon>Polyangium</taxon>
    </lineage>
</organism>
<evidence type="ECO:0000256" key="6">
    <source>
        <dbReference type="RuleBase" id="RU004168"/>
    </source>
</evidence>
<accession>A0A4U1IS06</accession>
<dbReference type="PROSITE" id="PS51160">
    <property type="entry name" value="ACYLPHOSPHATASE_3"/>
    <property type="match status" value="1"/>
</dbReference>
<feature type="active site" evidence="4">
    <location>
        <position position="38"/>
    </location>
</feature>
<dbReference type="EMBL" id="SSMQ01000083">
    <property type="protein sequence ID" value="TKC97094.1"/>
    <property type="molecule type" value="Genomic_DNA"/>
</dbReference>
<dbReference type="Gene3D" id="3.30.70.100">
    <property type="match status" value="1"/>
</dbReference>
<comment type="similarity">
    <text evidence="1 6">Belongs to the acylphosphatase family.</text>
</comment>
<gene>
    <name evidence="8" type="ORF">E8A74_44630</name>
</gene>
<dbReference type="SUPFAM" id="SSF54975">
    <property type="entry name" value="Acylphosphatase/BLUF domain-like"/>
    <property type="match status" value="1"/>
</dbReference>
<comment type="catalytic activity">
    <reaction evidence="3 4 5">
        <text>an acyl phosphate + H2O = a carboxylate + phosphate + H(+)</text>
        <dbReference type="Rhea" id="RHEA:14965"/>
        <dbReference type="ChEBI" id="CHEBI:15377"/>
        <dbReference type="ChEBI" id="CHEBI:15378"/>
        <dbReference type="ChEBI" id="CHEBI:29067"/>
        <dbReference type="ChEBI" id="CHEBI:43474"/>
        <dbReference type="ChEBI" id="CHEBI:59918"/>
        <dbReference type="EC" id="3.6.1.7"/>
    </reaction>
</comment>
<dbReference type="PROSITE" id="PS00150">
    <property type="entry name" value="ACYLPHOSPHATASE_1"/>
    <property type="match status" value="1"/>
</dbReference>
<sequence length="92" mass="10340">MGLKQVHLHVTGRVQGVYFRASTQREAKRLGLCGWVKNRADGGVEILAEGEEDGLKELIAWAQKGPSAARVERVDVRWRGFQGDFSDFRIVE</sequence>
<keyword evidence="4 5" id="KW-0378">Hydrolase</keyword>
<dbReference type="PRINTS" id="PR00112">
    <property type="entry name" value="ACYLPHPHTASE"/>
</dbReference>
<evidence type="ECO:0000256" key="4">
    <source>
        <dbReference type="PROSITE-ProRule" id="PRU00520"/>
    </source>
</evidence>
<dbReference type="Proteomes" id="UP000309215">
    <property type="component" value="Unassembled WGS sequence"/>
</dbReference>
<dbReference type="OrthoDB" id="5295388at2"/>
<evidence type="ECO:0000259" key="7">
    <source>
        <dbReference type="PROSITE" id="PS51160"/>
    </source>
</evidence>
<evidence type="ECO:0000313" key="8">
    <source>
        <dbReference type="EMBL" id="TKC97094.1"/>
    </source>
</evidence>
<name>A0A4U1IS06_9BACT</name>
<evidence type="ECO:0000256" key="2">
    <source>
        <dbReference type="ARBA" id="ARBA00012150"/>
    </source>
</evidence>
<dbReference type="PROSITE" id="PS00151">
    <property type="entry name" value="ACYLPHOSPHATASE_2"/>
    <property type="match status" value="1"/>
</dbReference>
<dbReference type="EC" id="3.6.1.7" evidence="2 4"/>
<dbReference type="InterPro" id="IPR001792">
    <property type="entry name" value="Acylphosphatase-like_dom"/>
</dbReference>
<dbReference type="InterPro" id="IPR017968">
    <property type="entry name" value="Acylphosphatase_CS"/>
</dbReference>
<evidence type="ECO:0000313" key="9">
    <source>
        <dbReference type="Proteomes" id="UP000309215"/>
    </source>
</evidence>
<reference evidence="8 9" key="1">
    <citation type="submission" date="2019-04" db="EMBL/GenBank/DDBJ databases">
        <authorList>
            <person name="Li Y."/>
            <person name="Wang J."/>
        </authorList>
    </citation>
    <scope>NUCLEOTIDE SEQUENCE [LARGE SCALE GENOMIC DNA]</scope>
    <source>
        <strain evidence="8 9">DSM 14668</strain>
    </source>
</reference>
<evidence type="ECO:0000256" key="1">
    <source>
        <dbReference type="ARBA" id="ARBA00005614"/>
    </source>
</evidence>